<dbReference type="GeneID" id="9463388"/>
<dbReference type="eggNOG" id="ENOG502RCHT">
    <property type="taxonomic scope" value="Eukaryota"/>
</dbReference>
<evidence type="ECO:0000313" key="2">
    <source>
        <dbReference type="EMBL" id="EEY53179.1"/>
    </source>
</evidence>
<dbReference type="OMA" id="RCWSSGC"/>
<dbReference type="OrthoDB" id="57575at2759"/>
<dbReference type="Pfam" id="PF24906">
    <property type="entry name" value="Zf_WRKY19"/>
    <property type="match status" value="2"/>
</dbReference>
<reference evidence="3" key="1">
    <citation type="journal article" date="2009" name="Nature">
        <title>Genome sequence and analysis of the Irish potato famine pathogen Phytophthora infestans.</title>
        <authorList>
            <consortium name="The Broad Institute Genome Sequencing Platform"/>
            <person name="Haas B.J."/>
            <person name="Kamoun S."/>
            <person name="Zody M.C."/>
            <person name="Jiang R.H."/>
            <person name="Handsaker R.E."/>
            <person name="Cano L.M."/>
            <person name="Grabherr M."/>
            <person name="Kodira C.D."/>
            <person name="Raffaele S."/>
            <person name="Torto-Alalibo T."/>
            <person name="Bozkurt T.O."/>
            <person name="Ah-Fong A.M."/>
            <person name="Alvarado L."/>
            <person name="Anderson V.L."/>
            <person name="Armstrong M.R."/>
            <person name="Avrova A."/>
            <person name="Baxter L."/>
            <person name="Beynon J."/>
            <person name="Boevink P.C."/>
            <person name="Bollmann S.R."/>
            <person name="Bos J.I."/>
            <person name="Bulone V."/>
            <person name="Cai G."/>
            <person name="Cakir C."/>
            <person name="Carrington J.C."/>
            <person name="Chawner M."/>
            <person name="Conti L."/>
            <person name="Costanzo S."/>
            <person name="Ewan R."/>
            <person name="Fahlgren N."/>
            <person name="Fischbach M.A."/>
            <person name="Fugelstad J."/>
            <person name="Gilroy E.M."/>
            <person name="Gnerre S."/>
            <person name="Green P.J."/>
            <person name="Grenville-Briggs L.J."/>
            <person name="Griffith J."/>
            <person name="Grunwald N.J."/>
            <person name="Horn K."/>
            <person name="Horner N.R."/>
            <person name="Hu C.H."/>
            <person name="Huitema E."/>
            <person name="Jeong D.H."/>
            <person name="Jones A.M."/>
            <person name="Jones J.D."/>
            <person name="Jones R.W."/>
            <person name="Karlsson E.K."/>
            <person name="Kunjeti S.G."/>
            <person name="Lamour K."/>
            <person name="Liu Z."/>
            <person name="Ma L."/>
            <person name="Maclean D."/>
            <person name="Chibucos M.C."/>
            <person name="McDonald H."/>
            <person name="McWalters J."/>
            <person name="Meijer H.J."/>
            <person name="Morgan W."/>
            <person name="Morris P.F."/>
            <person name="Munro C.A."/>
            <person name="O'Neill K."/>
            <person name="Ospina-Giraldo M."/>
            <person name="Pinzon A."/>
            <person name="Pritchard L."/>
            <person name="Ramsahoye B."/>
            <person name="Ren Q."/>
            <person name="Restrepo S."/>
            <person name="Roy S."/>
            <person name="Sadanandom A."/>
            <person name="Savidor A."/>
            <person name="Schornack S."/>
            <person name="Schwartz D.C."/>
            <person name="Schumann U.D."/>
            <person name="Schwessinger B."/>
            <person name="Seyer L."/>
            <person name="Sharpe T."/>
            <person name="Silvar C."/>
            <person name="Song J."/>
            <person name="Studholme D.J."/>
            <person name="Sykes S."/>
            <person name="Thines M."/>
            <person name="van de Vondervoort P.J."/>
            <person name="Phuntumart V."/>
            <person name="Wawra S."/>
            <person name="Weide R."/>
            <person name="Win J."/>
            <person name="Young C."/>
            <person name="Zhou S."/>
            <person name="Fry W."/>
            <person name="Meyers B.C."/>
            <person name="van West P."/>
            <person name="Ristaino J."/>
            <person name="Govers F."/>
            <person name="Birch P.R."/>
            <person name="Whisson S.C."/>
            <person name="Judelson H.S."/>
            <person name="Nusbaum C."/>
        </authorList>
    </citation>
    <scope>NUCLEOTIDE SEQUENCE [LARGE SCALE GENOMIC DNA]</scope>
    <source>
        <strain evidence="3">T30-4</strain>
    </source>
</reference>
<keyword evidence="3" id="KW-1185">Reference proteome</keyword>
<dbReference type="EMBL" id="DS028127">
    <property type="protein sequence ID" value="EEY53179.1"/>
    <property type="molecule type" value="Genomic_DNA"/>
</dbReference>
<dbReference type="InParanoid" id="D0N862"/>
<dbReference type="KEGG" id="pif:PITG_06810"/>
<dbReference type="AlphaFoldDB" id="D0N862"/>
<proteinExistence type="predicted"/>
<feature type="domain" description="WRKY19-like zinc finger" evidence="1">
    <location>
        <begin position="26"/>
        <end position="44"/>
    </location>
</feature>
<dbReference type="RefSeq" id="XP_002904797.1">
    <property type="nucleotide sequence ID" value="XM_002904751.1"/>
</dbReference>
<accession>D0N862</accession>
<organism evidence="2 3">
    <name type="scientific">Phytophthora infestans (strain T30-4)</name>
    <name type="common">Potato late blight agent</name>
    <dbReference type="NCBI Taxonomy" id="403677"/>
    <lineage>
        <taxon>Eukaryota</taxon>
        <taxon>Sar</taxon>
        <taxon>Stramenopiles</taxon>
        <taxon>Oomycota</taxon>
        <taxon>Peronosporomycetes</taxon>
        <taxon>Peronosporales</taxon>
        <taxon>Peronosporaceae</taxon>
        <taxon>Phytophthora</taxon>
    </lineage>
</organism>
<dbReference type="PANTHER" id="PTHR31827:SF1">
    <property type="entry name" value="EMB|CAB89363.1"/>
    <property type="match status" value="1"/>
</dbReference>
<dbReference type="Proteomes" id="UP000006643">
    <property type="component" value="Unassembled WGS sequence"/>
</dbReference>
<evidence type="ECO:0000259" key="1">
    <source>
        <dbReference type="Pfam" id="PF24906"/>
    </source>
</evidence>
<dbReference type="STRING" id="403677.D0N862"/>
<name>D0N862_PHYIT</name>
<dbReference type="PANTHER" id="PTHR31827">
    <property type="entry name" value="EMB|CAB89363.1"/>
    <property type="match status" value="1"/>
</dbReference>
<dbReference type="VEuPathDB" id="FungiDB:PITG_06810"/>
<gene>
    <name evidence="2" type="ORF">PITG_06810</name>
</gene>
<protein>
    <recommendedName>
        <fullName evidence="1">WRKY19-like zinc finger domain-containing protein</fullName>
    </recommendedName>
</protein>
<sequence>MPNIDIDIVHTSQIVPIRESIKLQAMEGCEKSAQRKGLCYAHGGKPTDAKRCTVEGCLMVARTKNLCRAHGGGAPLCVVDGCEKVAEPGGRCGAHGGGKRCKIEGCTKRRATKGLCYDHGGGRHCSLEWCNKYADKSGYCAGHKREKQQMKRVKRNEASLIEWGVESDSNEIVASCATSTTENANVGGASTVCTSRFAKDNMGVIASDSSDSTEDY</sequence>
<feature type="domain" description="WRKY19-like zinc finger" evidence="1">
    <location>
        <begin position="50"/>
        <end position="72"/>
    </location>
</feature>
<evidence type="ECO:0000313" key="3">
    <source>
        <dbReference type="Proteomes" id="UP000006643"/>
    </source>
</evidence>
<dbReference type="InterPro" id="IPR056866">
    <property type="entry name" value="Znf_WRKY19"/>
</dbReference>
<dbReference type="HOGENOM" id="CLU_1279859_0_0_1"/>